<dbReference type="SUPFAM" id="SSF101967">
    <property type="entry name" value="Adhesin YadA, collagen-binding domain"/>
    <property type="match status" value="1"/>
</dbReference>
<accession>A0A850HBR4</accession>
<dbReference type="Gene3D" id="2.150.10.10">
    <property type="entry name" value="Serralysin-like metalloprotease, C-terminal"/>
    <property type="match status" value="1"/>
</dbReference>
<evidence type="ECO:0000259" key="4">
    <source>
        <dbReference type="Pfam" id="PF03895"/>
    </source>
</evidence>
<dbReference type="GO" id="GO:0019867">
    <property type="term" value="C:outer membrane"/>
    <property type="evidence" value="ECO:0007669"/>
    <property type="project" value="InterPro"/>
</dbReference>
<dbReference type="Pfam" id="PF05658">
    <property type="entry name" value="YadA_head"/>
    <property type="match status" value="4"/>
</dbReference>
<organism evidence="6 7">
    <name type="scientific">Altererythrobacter lutimaris</name>
    <dbReference type="NCBI Taxonomy" id="2743979"/>
    <lineage>
        <taxon>Bacteria</taxon>
        <taxon>Pseudomonadati</taxon>
        <taxon>Pseudomonadota</taxon>
        <taxon>Alphaproteobacteria</taxon>
        <taxon>Sphingomonadales</taxon>
        <taxon>Erythrobacteraceae</taxon>
        <taxon>Altererythrobacter</taxon>
    </lineage>
</organism>
<dbReference type="Gene3D" id="2.60.40.4050">
    <property type="match status" value="1"/>
</dbReference>
<dbReference type="Pfam" id="PF03895">
    <property type="entry name" value="YadA_anchor"/>
    <property type="match status" value="1"/>
</dbReference>
<keyword evidence="7" id="KW-1185">Reference proteome</keyword>
<dbReference type="CDD" id="cd12820">
    <property type="entry name" value="LbR_YadA-like"/>
    <property type="match status" value="1"/>
</dbReference>
<evidence type="ECO:0000313" key="6">
    <source>
        <dbReference type="EMBL" id="NVE94451.1"/>
    </source>
</evidence>
<protein>
    <submittedName>
        <fullName evidence="6">YadA-like family protein</fullName>
    </submittedName>
</protein>
<reference evidence="6 7" key="1">
    <citation type="submission" date="2020-06" db="EMBL/GenBank/DDBJ databases">
        <title>Altererythrobacter lutimaris sp. nov., a marine bacterium isolated from a tidal flat.</title>
        <authorList>
            <person name="Kim D."/>
            <person name="Yoo Y."/>
            <person name="Kim J.-J."/>
        </authorList>
    </citation>
    <scope>NUCLEOTIDE SEQUENCE [LARGE SCALE GENOMIC DNA]</scope>
    <source>
        <strain evidence="6 7">JGD-16</strain>
    </source>
</reference>
<evidence type="ECO:0000256" key="3">
    <source>
        <dbReference type="ARBA" id="ARBA00022927"/>
    </source>
</evidence>
<dbReference type="InterPro" id="IPR005594">
    <property type="entry name" value="YadA_C"/>
</dbReference>
<evidence type="ECO:0000259" key="5">
    <source>
        <dbReference type="Pfam" id="PF05658"/>
    </source>
</evidence>
<feature type="domain" description="Trimeric autotransporter adhesin YadA-like C-terminal membrane anchor" evidence="4">
    <location>
        <begin position="283"/>
        <end position="340"/>
    </location>
</feature>
<dbReference type="InterPro" id="IPR008640">
    <property type="entry name" value="Adhesin_Head_dom"/>
</dbReference>
<evidence type="ECO:0000256" key="2">
    <source>
        <dbReference type="ARBA" id="ARBA00022448"/>
    </source>
</evidence>
<evidence type="ECO:0000313" key="7">
    <source>
        <dbReference type="Proteomes" id="UP000546031"/>
    </source>
</evidence>
<proteinExistence type="predicted"/>
<evidence type="ECO:0000256" key="1">
    <source>
        <dbReference type="ARBA" id="ARBA00004370"/>
    </source>
</evidence>
<feature type="domain" description="Trimeric autotransporter adhesin YadA-like head" evidence="5">
    <location>
        <begin position="106"/>
        <end position="127"/>
    </location>
</feature>
<dbReference type="GO" id="GO:0015031">
    <property type="term" value="P:protein transport"/>
    <property type="evidence" value="ECO:0007669"/>
    <property type="project" value="UniProtKB-KW"/>
</dbReference>
<dbReference type="AlphaFoldDB" id="A0A850HBR4"/>
<keyword evidence="2" id="KW-0813">Transport</keyword>
<comment type="caution">
    <text evidence="6">The sequence shown here is derived from an EMBL/GenBank/DDBJ whole genome shotgun (WGS) entry which is preliminary data.</text>
</comment>
<feature type="domain" description="Trimeric autotransporter adhesin YadA-like head" evidence="5">
    <location>
        <begin position="157"/>
        <end position="183"/>
    </location>
</feature>
<sequence length="340" mass="33143">MKKLEIKSHNPLSKKSAEILAAMALAAALASTTIPGVARAGECVLEDEAASRSTAGATTSGTDTLACGEGAIATGDWAQAVGNNSEASGVDSLAVGNSALATDRWALAIGNLSAALAERSTAIGTGADAEGTDSMAVGWNAFASAPAAIAMGSAAEATGEGAIAIGTGSFASGQNSIAIGNGATATAAGQVVVASLDSSTLAQSGPIQVVTADAQGTLGLMPVASSAQMSSAQSSIKSLQFMSASHTAQIDELFSETAENRSAIRRANEGVALALSMESPALPSGTSFALSGGIGYFDNAAAGSMAMTARVSDRAAISAGVGVGFDSGEVGARGGFQVAW</sequence>
<comment type="subcellular location">
    <subcellularLocation>
        <location evidence="1">Membrane</location>
    </subcellularLocation>
</comment>
<gene>
    <name evidence="6" type="ORF">HUO12_06020</name>
</gene>
<feature type="domain" description="Trimeric autotransporter adhesin YadA-like head" evidence="5">
    <location>
        <begin position="129"/>
        <end position="154"/>
    </location>
</feature>
<name>A0A850HBR4_9SPHN</name>
<dbReference type="InterPro" id="IPR011049">
    <property type="entry name" value="Serralysin-like_metalloprot_C"/>
</dbReference>
<dbReference type="EMBL" id="JABWTA010000001">
    <property type="protein sequence ID" value="NVE94451.1"/>
    <property type="molecule type" value="Genomic_DNA"/>
</dbReference>
<feature type="domain" description="Trimeric autotransporter adhesin YadA-like head" evidence="5">
    <location>
        <begin position="80"/>
        <end position="99"/>
    </location>
</feature>
<dbReference type="Proteomes" id="UP000546031">
    <property type="component" value="Unassembled WGS sequence"/>
</dbReference>
<dbReference type="RefSeq" id="WP_176272726.1">
    <property type="nucleotide sequence ID" value="NZ_JABWTA010000001.1"/>
</dbReference>
<keyword evidence="3" id="KW-0653">Protein transport</keyword>